<keyword evidence="3 4" id="KW-0732">Signal</keyword>
<dbReference type="InterPro" id="IPR039424">
    <property type="entry name" value="SBP_5"/>
</dbReference>
<dbReference type="GO" id="GO:0030288">
    <property type="term" value="C:outer membrane-bounded periplasmic space"/>
    <property type="evidence" value="ECO:0007669"/>
    <property type="project" value="UniProtKB-ARBA"/>
</dbReference>
<keyword evidence="8" id="KW-1185">Reference proteome</keyword>
<comment type="caution">
    <text evidence="6">The sequence shown here is derived from an EMBL/GenBank/DDBJ whole genome shotgun (WGS) entry which is preliminary data.</text>
</comment>
<dbReference type="Gene3D" id="3.10.105.10">
    <property type="entry name" value="Dipeptide-binding Protein, Domain 3"/>
    <property type="match status" value="1"/>
</dbReference>
<dbReference type="CDD" id="cd08502">
    <property type="entry name" value="PBP2_NikA_DppA_OppA_like_16"/>
    <property type="match status" value="1"/>
</dbReference>
<dbReference type="PANTHER" id="PTHR30290:SF38">
    <property type="entry name" value="D,D-DIPEPTIDE-BINDING PERIPLASMIC PROTEIN DDPA-RELATED"/>
    <property type="match status" value="1"/>
</dbReference>
<dbReference type="GO" id="GO:0015833">
    <property type="term" value="P:peptide transport"/>
    <property type="evidence" value="ECO:0007669"/>
    <property type="project" value="TreeGrafter"/>
</dbReference>
<evidence type="ECO:0000256" key="2">
    <source>
        <dbReference type="ARBA" id="ARBA00005695"/>
    </source>
</evidence>
<gene>
    <name evidence="6" type="ORF">D6Z83_20435</name>
    <name evidence="7" type="ORF">EBE87_20115</name>
</gene>
<protein>
    <submittedName>
        <fullName evidence="6">ABC transporter substrate-binding protein</fullName>
    </submittedName>
</protein>
<evidence type="ECO:0000256" key="4">
    <source>
        <dbReference type="SAM" id="SignalP"/>
    </source>
</evidence>
<dbReference type="InterPro" id="IPR000914">
    <property type="entry name" value="SBP_5_dom"/>
</dbReference>
<dbReference type="InParanoid" id="A0A3A9JFB0"/>
<feature type="domain" description="Solute-binding protein family 5" evidence="5">
    <location>
        <begin position="76"/>
        <end position="423"/>
    </location>
</feature>
<dbReference type="PIRSF" id="PIRSF002741">
    <property type="entry name" value="MppA"/>
    <property type="match status" value="1"/>
</dbReference>
<reference evidence="6 9" key="1">
    <citation type="submission" date="2018-09" db="EMBL/GenBank/DDBJ databases">
        <title>Roseomonas sp. nov., isolated from feces of Tibetan antelopes in the Qinghai-Tibet plateau, China.</title>
        <authorList>
            <person name="Tian Z."/>
        </authorList>
    </citation>
    <scope>NUCLEOTIDE SEQUENCE [LARGE SCALE GENOMIC DNA]</scope>
    <source>
        <strain evidence="7 8">Z23</strain>
        <strain evidence="6 9">Z24</strain>
    </source>
</reference>
<dbReference type="Proteomes" id="UP000278036">
    <property type="component" value="Unassembled WGS sequence"/>
</dbReference>
<evidence type="ECO:0000259" key="5">
    <source>
        <dbReference type="Pfam" id="PF00496"/>
    </source>
</evidence>
<organism evidence="6 9">
    <name type="scientific">Teichococcus wenyumeiae</name>
    <dbReference type="NCBI Taxonomy" id="2478470"/>
    <lineage>
        <taxon>Bacteria</taxon>
        <taxon>Pseudomonadati</taxon>
        <taxon>Pseudomonadota</taxon>
        <taxon>Alphaproteobacteria</taxon>
        <taxon>Acetobacterales</taxon>
        <taxon>Roseomonadaceae</taxon>
        <taxon>Roseomonas</taxon>
    </lineage>
</organism>
<dbReference type="EMBL" id="RFLX01000019">
    <property type="protein sequence ID" value="RMI19458.1"/>
    <property type="molecule type" value="Genomic_DNA"/>
</dbReference>
<evidence type="ECO:0000313" key="7">
    <source>
        <dbReference type="EMBL" id="RMI19458.1"/>
    </source>
</evidence>
<evidence type="ECO:0000313" key="8">
    <source>
        <dbReference type="Proteomes" id="UP000274097"/>
    </source>
</evidence>
<comment type="similarity">
    <text evidence="2">Belongs to the bacterial solute-binding protein 5 family.</text>
</comment>
<dbReference type="Gene3D" id="3.40.190.10">
    <property type="entry name" value="Periplasmic binding protein-like II"/>
    <property type="match status" value="1"/>
</dbReference>
<dbReference type="AlphaFoldDB" id="A0A3A9JFB0"/>
<evidence type="ECO:0000313" key="9">
    <source>
        <dbReference type="Proteomes" id="UP000278036"/>
    </source>
</evidence>
<dbReference type="Pfam" id="PF00496">
    <property type="entry name" value="SBP_bac_5"/>
    <property type="match status" value="1"/>
</dbReference>
<dbReference type="SUPFAM" id="SSF53850">
    <property type="entry name" value="Periplasmic binding protein-like II"/>
    <property type="match status" value="1"/>
</dbReference>
<evidence type="ECO:0000313" key="6">
    <source>
        <dbReference type="EMBL" id="RKK02316.1"/>
    </source>
</evidence>
<dbReference type="EMBL" id="RAQU01000163">
    <property type="protein sequence ID" value="RKK02316.1"/>
    <property type="molecule type" value="Genomic_DNA"/>
</dbReference>
<name>A0A3A9JFB0_9PROT</name>
<dbReference type="GO" id="GO:1904680">
    <property type="term" value="F:peptide transmembrane transporter activity"/>
    <property type="evidence" value="ECO:0007669"/>
    <property type="project" value="TreeGrafter"/>
</dbReference>
<proteinExistence type="inferred from homology"/>
<dbReference type="Proteomes" id="UP000274097">
    <property type="component" value="Unassembled WGS sequence"/>
</dbReference>
<comment type="subcellular location">
    <subcellularLocation>
        <location evidence="1">Periplasm</location>
    </subcellularLocation>
</comment>
<sequence>MKRRHFLAGAAALPMLGGASLSRPALAQGNAAHVLRFIPQADVTILDPLATTAYPTRNHGHMCWDTLYGIDENFVPQPQLAEGHTVEDDGKRWTFTLREGPTFHDGEKVRAQDAVASIKRWMARDTMGQTLAARVDEFRVLDDRRFEIRLKRPFGLMLDALGKASSYPCFIYPERFANQDPTKPFTEVVGSGPYRFVAGERVSGAQLVYQKFDKYVPTPVGKPSMVAGPKLAEFERVEWKVIPDPATSAGAVQAGEVDWWEVVPSDLNDLVARARDVVLDRIDASGTYASLRLNHLHPPFNDPVVRRALLKAVAQEDFMASVAGEEKNWRAGVGCFPVASPLASDEGIAALTSPRDINGAKAEIAAAGKGGAKVVALHATDVANQNALMAVGVDMLQKVGFDVEDATSDWGTLLQRRQNKNPPSQGGWSALVALFSGMEFNNPSGHLLLRTNGDNAWFGWPNSEKLESLRDAWFDAPDMAAQKVIGRQIQAQFFQDVPYVPLGQYFVDSAYRKGLVNIRRGIPLPLNVKRG</sequence>
<dbReference type="GO" id="GO:0043190">
    <property type="term" value="C:ATP-binding cassette (ABC) transporter complex"/>
    <property type="evidence" value="ECO:0007669"/>
    <property type="project" value="InterPro"/>
</dbReference>
<evidence type="ECO:0000256" key="3">
    <source>
        <dbReference type="ARBA" id="ARBA00022729"/>
    </source>
</evidence>
<feature type="signal peptide" evidence="4">
    <location>
        <begin position="1"/>
        <end position="27"/>
    </location>
</feature>
<dbReference type="PANTHER" id="PTHR30290">
    <property type="entry name" value="PERIPLASMIC BINDING COMPONENT OF ABC TRANSPORTER"/>
    <property type="match status" value="1"/>
</dbReference>
<dbReference type="RefSeq" id="WP_120640077.1">
    <property type="nucleotide sequence ID" value="NZ_RAQU01000163.1"/>
</dbReference>
<dbReference type="OrthoDB" id="7233744at2"/>
<feature type="chain" id="PRO_5017187466" evidence="4">
    <location>
        <begin position="28"/>
        <end position="531"/>
    </location>
</feature>
<accession>A0A3A9JFB0</accession>
<evidence type="ECO:0000256" key="1">
    <source>
        <dbReference type="ARBA" id="ARBA00004418"/>
    </source>
</evidence>
<dbReference type="InterPro" id="IPR030678">
    <property type="entry name" value="Peptide/Ni-bd"/>
</dbReference>